<name>A0A1B1S6V6_9BACT</name>
<proteinExistence type="predicted"/>
<dbReference type="STRING" id="1796646.A4V02_01465"/>
<dbReference type="OrthoDB" id="9793162at2"/>
<feature type="domain" description="Endonuclease/exonuclease/phosphatase" evidence="2">
    <location>
        <begin position="52"/>
        <end position="297"/>
    </location>
</feature>
<evidence type="ECO:0000256" key="1">
    <source>
        <dbReference type="SAM" id="SignalP"/>
    </source>
</evidence>
<dbReference type="CDD" id="cd09083">
    <property type="entry name" value="EEP-1"/>
    <property type="match status" value="1"/>
</dbReference>
<dbReference type="InterPro" id="IPR005135">
    <property type="entry name" value="Endo/exonuclease/phosphatase"/>
</dbReference>
<dbReference type="GO" id="GO:0004519">
    <property type="term" value="F:endonuclease activity"/>
    <property type="evidence" value="ECO:0007669"/>
    <property type="project" value="UniProtKB-KW"/>
</dbReference>
<reference evidence="4" key="1">
    <citation type="submission" date="2016-04" db="EMBL/GenBank/DDBJ databases">
        <title>Complete Genome Sequences of Twelve Strains of a Stable Defined Moderately Diverse Mouse Microbiota 2 (sDMDMm2).</title>
        <authorList>
            <person name="Uchimura Y."/>
            <person name="Wyss M."/>
            <person name="Brugiroux S."/>
            <person name="Limenitakis J.P."/>
            <person name="Stecher B."/>
            <person name="McCoy K.D."/>
            <person name="Macpherson A.J."/>
        </authorList>
    </citation>
    <scope>NUCLEOTIDE SEQUENCE [LARGE SCALE GENOMIC DNA]</scope>
    <source>
        <strain evidence="4">YL27</strain>
    </source>
</reference>
<evidence type="ECO:0000313" key="4">
    <source>
        <dbReference type="Proteomes" id="UP000186351"/>
    </source>
</evidence>
<evidence type="ECO:0000313" key="3">
    <source>
        <dbReference type="EMBL" id="ANU62532.1"/>
    </source>
</evidence>
<dbReference type="PANTHER" id="PTHR12121:SF36">
    <property type="entry name" value="ENDONUCLEASE_EXONUCLEASE_PHOSPHATASE DOMAIN-CONTAINING PROTEIN"/>
    <property type="match status" value="1"/>
</dbReference>
<keyword evidence="4" id="KW-1185">Reference proteome</keyword>
<evidence type="ECO:0000259" key="2">
    <source>
        <dbReference type="Pfam" id="PF03372"/>
    </source>
</evidence>
<dbReference type="Pfam" id="PF03372">
    <property type="entry name" value="Exo_endo_phos"/>
    <property type="match status" value="1"/>
</dbReference>
<accession>A0A1Z2XEV0</accession>
<dbReference type="Gene3D" id="3.60.10.10">
    <property type="entry name" value="Endonuclease/exonuclease/phosphatase"/>
    <property type="match status" value="1"/>
</dbReference>
<protein>
    <submittedName>
        <fullName evidence="3">Endonuclease</fullName>
    </submittedName>
</protein>
<feature type="chain" id="PRO_5008529220" evidence="1">
    <location>
        <begin position="21"/>
        <end position="307"/>
    </location>
</feature>
<accession>A0A1B1S6V6</accession>
<dbReference type="RefSeq" id="WP_068959929.1">
    <property type="nucleotide sequence ID" value="NZ_CAJTAP010000011.1"/>
</dbReference>
<dbReference type="KEGG" id="pary:A4V02_01465"/>
<feature type="signal peptide" evidence="1">
    <location>
        <begin position="1"/>
        <end position="20"/>
    </location>
</feature>
<gene>
    <name evidence="3" type="ORF">A4V02_01465</name>
</gene>
<dbReference type="Proteomes" id="UP000186351">
    <property type="component" value="Chromosome"/>
</dbReference>
<keyword evidence="3" id="KW-0540">Nuclease</keyword>
<dbReference type="SUPFAM" id="SSF56219">
    <property type="entry name" value="DNase I-like"/>
    <property type="match status" value="1"/>
</dbReference>
<keyword evidence="1" id="KW-0732">Signal</keyword>
<dbReference type="AlphaFoldDB" id="A0A1B1S6V6"/>
<keyword evidence="3" id="KW-0378">Hydrolase</keyword>
<dbReference type="EMBL" id="CP015402">
    <property type="protein sequence ID" value="ANU62532.1"/>
    <property type="molecule type" value="Genomic_DNA"/>
</dbReference>
<dbReference type="InterPro" id="IPR036691">
    <property type="entry name" value="Endo/exonu/phosph_ase_sf"/>
</dbReference>
<keyword evidence="3" id="KW-0255">Endonuclease</keyword>
<dbReference type="GeneID" id="65535504"/>
<organism evidence="3 4">
    <name type="scientific">Muribaculum intestinale</name>
    <dbReference type="NCBI Taxonomy" id="1796646"/>
    <lineage>
        <taxon>Bacteria</taxon>
        <taxon>Pseudomonadati</taxon>
        <taxon>Bacteroidota</taxon>
        <taxon>Bacteroidia</taxon>
        <taxon>Bacteroidales</taxon>
        <taxon>Muribaculaceae</taxon>
        <taxon>Muribaculum</taxon>
    </lineage>
</organism>
<dbReference type="GO" id="GO:0000175">
    <property type="term" value="F:3'-5'-RNA exonuclease activity"/>
    <property type="evidence" value="ECO:0007669"/>
    <property type="project" value="TreeGrafter"/>
</dbReference>
<dbReference type="InterPro" id="IPR050410">
    <property type="entry name" value="CCR4/nocturin_mRNA_transcr"/>
</dbReference>
<dbReference type="PANTHER" id="PTHR12121">
    <property type="entry name" value="CARBON CATABOLITE REPRESSOR PROTEIN 4"/>
    <property type="match status" value="1"/>
</dbReference>
<sequence>MYRRMYLLILAIGIATLCVAQSATFNVATYNLRQKNEEDSIAGNGWEQRCPYVAGLIRFHDFDIFGTQEGFKTQLDDLKGLLPEYEYTGVGRDDGKDSGEHSAIFYRKDMFEVVDKGDFWLSETPDTPGLGWDAACFRICSWGRFRHKPSGKEFLFFNLHMDHVGVKARIESAKLVKQKIDEFGPELPVFLTGDFNVDQRSDSYAVLVSDGVFADAFLSAESVFAPNGTINHYNVSGFTDQRIDHVFASPSVRVLKYGVLTDTYRTGSRENGLIDTEGTAPTEVDIYSYTARIPSDHFPVRVTVALP</sequence>